<protein>
    <submittedName>
        <fullName evidence="3">DUF2236 domain-containing protein</fullName>
    </submittedName>
</protein>
<organism evidence="3 4">
    <name type="scientific">Streptomyces xanthii</name>
    <dbReference type="NCBI Taxonomy" id="2768069"/>
    <lineage>
        <taxon>Bacteria</taxon>
        <taxon>Bacillati</taxon>
        <taxon>Actinomycetota</taxon>
        <taxon>Actinomycetes</taxon>
        <taxon>Kitasatosporales</taxon>
        <taxon>Streptomycetaceae</taxon>
        <taxon>Streptomyces</taxon>
    </lineage>
</organism>
<feature type="region of interest" description="Disordered" evidence="1">
    <location>
        <begin position="1"/>
        <end position="50"/>
    </location>
</feature>
<name>A0A7H1BGW5_9ACTN</name>
<dbReference type="GO" id="GO:0016491">
    <property type="term" value="F:oxidoreductase activity"/>
    <property type="evidence" value="ECO:0007669"/>
    <property type="project" value="InterPro"/>
</dbReference>
<evidence type="ECO:0000313" key="3">
    <source>
        <dbReference type="EMBL" id="QNS07970.1"/>
    </source>
</evidence>
<sequence>MRTILSRRARPETDGPARPTRAPVDPPAPGPGSWGRRRPYRPQERTPVPRDHWLQQIRRLDPEKDFEEIYRISTAHEFPWDTMQALGFALYRTYAVPSIGRLLRDTGEFTARPQKRYDDTVLILDAPGEHGLDSPQGREAIRRMNQMHRAYDISNDDFRYVLATFVVVPKRWMDDYGWRPYSRHEVRAATNYYRALGARMSIRDIPETFEEFEELMEDYERRHFTFDDGGHAISEATLDLMASWYPGPLAPLMRKASLCLMDAPLRAAFGYADPPPALERTVRGGMRLRGRIVRLLPPRRTPQFARQSSNVRGYPNGYRVAELGTFPKGCPVHEREEQV</sequence>
<evidence type="ECO:0000259" key="2">
    <source>
        <dbReference type="Pfam" id="PF09995"/>
    </source>
</evidence>
<dbReference type="EMBL" id="CP061281">
    <property type="protein sequence ID" value="QNS07970.1"/>
    <property type="molecule type" value="Genomic_DNA"/>
</dbReference>
<feature type="compositionally biased region" description="Basic and acidic residues" evidence="1">
    <location>
        <begin position="41"/>
        <end position="50"/>
    </location>
</feature>
<dbReference type="InterPro" id="IPR046366">
    <property type="entry name" value="MPAB"/>
</dbReference>
<dbReference type="AlphaFoldDB" id="A0A7H1BGW5"/>
<keyword evidence="4" id="KW-1185">Reference proteome</keyword>
<dbReference type="InterPro" id="IPR018713">
    <property type="entry name" value="MPAB/Lcp_cat_dom"/>
</dbReference>
<dbReference type="Pfam" id="PF09995">
    <property type="entry name" value="MPAB_Lcp_cat"/>
    <property type="match status" value="1"/>
</dbReference>
<proteinExistence type="predicted"/>
<evidence type="ECO:0000313" key="4">
    <source>
        <dbReference type="Proteomes" id="UP000516428"/>
    </source>
</evidence>
<dbReference type="PANTHER" id="PTHR36124">
    <property type="match status" value="1"/>
</dbReference>
<dbReference type="PANTHER" id="PTHR36124:SF1">
    <property type="entry name" value="ER-BOUND OXYGENASE MPAB_MPAB'_RUBBER OXYGENASE CATALYTIC DOMAIN-CONTAINING PROTEIN"/>
    <property type="match status" value="1"/>
</dbReference>
<feature type="domain" description="ER-bound oxygenase mpaB/mpaB'/Rubber oxygenase catalytic" evidence="2">
    <location>
        <begin position="85"/>
        <end position="288"/>
    </location>
</feature>
<dbReference type="KEGG" id="sxn:IAG42_33080"/>
<reference evidence="3 4" key="1">
    <citation type="submission" date="2020-09" db="EMBL/GenBank/DDBJ databases">
        <title>A novel species.</title>
        <authorList>
            <person name="Gao J."/>
        </authorList>
    </citation>
    <scope>NUCLEOTIDE SEQUENCE [LARGE SCALE GENOMIC DNA]</scope>
    <source>
        <strain evidence="3 4">CRXT-Y-14</strain>
    </source>
</reference>
<accession>A0A7H1BGW5</accession>
<dbReference type="Proteomes" id="UP000516428">
    <property type="component" value="Chromosome"/>
</dbReference>
<gene>
    <name evidence="3" type="ORF">IAG42_33080</name>
</gene>
<evidence type="ECO:0000256" key="1">
    <source>
        <dbReference type="SAM" id="MobiDB-lite"/>
    </source>
</evidence>